<evidence type="ECO:0000259" key="9">
    <source>
        <dbReference type="Pfam" id="PF01316"/>
    </source>
</evidence>
<comment type="function">
    <text evidence="8">Regulates arginine biosynthesis genes.</text>
</comment>
<dbReference type="SUPFAM" id="SSF55252">
    <property type="entry name" value="C-terminal domain of arginine repressor"/>
    <property type="match status" value="1"/>
</dbReference>
<dbReference type="InterPro" id="IPR036390">
    <property type="entry name" value="WH_DNA-bd_sf"/>
</dbReference>
<dbReference type="EMBL" id="VFMN01000001">
    <property type="protein sequence ID" value="TQJ10983.1"/>
    <property type="molecule type" value="Genomic_DNA"/>
</dbReference>
<dbReference type="OrthoDB" id="7060358at2"/>
<dbReference type="Pfam" id="PF02863">
    <property type="entry name" value="Arg_repressor_C"/>
    <property type="match status" value="1"/>
</dbReference>
<dbReference type="GO" id="GO:0005737">
    <property type="term" value="C:cytoplasm"/>
    <property type="evidence" value="ECO:0007669"/>
    <property type="project" value="UniProtKB-SubCell"/>
</dbReference>
<keyword evidence="8" id="KW-0055">Arginine biosynthesis</keyword>
<dbReference type="InterPro" id="IPR036251">
    <property type="entry name" value="Arg_repress_C_sf"/>
</dbReference>
<dbReference type="Proteomes" id="UP000317893">
    <property type="component" value="Unassembled WGS sequence"/>
</dbReference>
<comment type="similarity">
    <text evidence="2 8">Belongs to the ArgR family.</text>
</comment>
<keyword evidence="5 8" id="KW-0805">Transcription regulation</keyword>
<dbReference type="RefSeq" id="WP_141850129.1">
    <property type="nucleotide sequence ID" value="NZ_VFMN01000001.1"/>
</dbReference>
<keyword evidence="7 8" id="KW-0804">Transcription</keyword>
<comment type="caution">
    <text evidence="11">The sequence shown here is derived from an EMBL/GenBank/DDBJ whole genome shotgun (WGS) entry which is preliminary data.</text>
</comment>
<dbReference type="HAMAP" id="MF_00173">
    <property type="entry name" value="Arg_repressor"/>
    <property type="match status" value="1"/>
</dbReference>
<protein>
    <recommendedName>
        <fullName evidence="8">Arginine repressor</fullName>
    </recommendedName>
</protein>
<evidence type="ECO:0000256" key="8">
    <source>
        <dbReference type="HAMAP-Rule" id="MF_00173"/>
    </source>
</evidence>
<dbReference type="InterPro" id="IPR001669">
    <property type="entry name" value="Arg_repress"/>
</dbReference>
<comment type="pathway">
    <text evidence="8">Amino-acid biosynthesis; L-arginine biosynthesis [regulation].</text>
</comment>
<comment type="subcellular location">
    <subcellularLocation>
        <location evidence="1 8">Cytoplasm</location>
    </subcellularLocation>
</comment>
<dbReference type="InterPro" id="IPR020899">
    <property type="entry name" value="Arg_repress_C"/>
</dbReference>
<dbReference type="GO" id="GO:0003677">
    <property type="term" value="F:DNA binding"/>
    <property type="evidence" value="ECO:0007669"/>
    <property type="project" value="UniProtKB-KW"/>
</dbReference>
<name>A0A542E6M1_9MICO</name>
<dbReference type="GO" id="GO:0051259">
    <property type="term" value="P:protein complex oligomerization"/>
    <property type="evidence" value="ECO:0007669"/>
    <property type="project" value="InterPro"/>
</dbReference>
<dbReference type="Gene3D" id="3.30.1360.40">
    <property type="match status" value="1"/>
</dbReference>
<evidence type="ECO:0000256" key="3">
    <source>
        <dbReference type="ARBA" id="ARBA00022490"/>
    </source>
</evidence>
<accession>A0A542E6M1</accession>
<dbReference type="PANTHER" id="PTHR34471">
    <property type="entry name" value="ARGININE REPRESSOR"/>
    <property type="match status" value="1"/>
</dbReference>
<dbReference type="Pfam" id="PF01316">
    <property type="entry name" value="Arg_repressor"/>
    <property type="match status" value="1"/>
</dbReference>
<dbReference type="InterPro" id="IPR036388">
    <property type="entry name" value="WH-like_DNA-bd_sf"/>
</dbReference>
<dbReference type="GO" id="GO:0003700">
    <property type="term" value="F:DNA-binding transcription factor activity"/>
    <property type="evidence" value="ECO:0007669"/>
    <property type="project" value="UniProtKB-UniRule"/>
</dbReference>
<evidence type="ECO:0000256" key="5">
    <source>
        <dbReference type="ARBA" id="ARBA00023015"/>
    </source>
</evidence>
<dbReference type="GO" id="GO:0034618">
    <property type="term" value="F:arginine binding"/>
    <property type="evidence" value="ECO:0007669"/>
    <property type="project" value="InterPro"/>
</dbReference>
<reference evidence="11 12" key="1">
    <citation type="submission" date="2019-06" db="EMBL/GenBank/DDBJ databases">
        <title>Sequencing the genomes of 1000 actinobacteria strains.</title>
        <authorList>
            <person name="Klenk H.-P."/>
        </authorList>
    </citation>
    <scope>NUCLEOTIDE SEQUENCE [LARGE SCALE GENOMIC DNA]</scope>
    <source>
        <strain evidence="11 12">DSM 18607</strain>
    </source>
</reference>
<keyword evidence="8" id="KW-0028">Amino-acid biosynthesis</keyword>
<keyword evidence="6 8" id="KW-0238">DNA-binding</keyword>
<keyword evidence="4 8" id="KW-0678">Repressor</keyword>
<proteinExistence type="inferred from homology"/>
<evidence type="ECO:0000256" key="4">
    <source>
        <dbReference type="ARBA" id="ARBA00022491"/>
    </source>
</evidence>
<evidence type="ECO:0000256" key="6">
    <source>
        <dbReference type="ARBA" id="ARBA00023125"/>
    </source>
</evidence>
<dbReference type="GO" id="GO:0006526">
    <property type="term" value="P:L-arginine biosynthetic process"/>
    <property type="evidence" value="ECO:0007669"/>
    <property type="project" value="UniProtKB-UniPathway"/>
</dbReference>
<sequence>MSPSARTARQTRVLDLLARHEVRSQGELLTLLAGEGVDVTQATLSRDLVELGAVRVRRGRALVYAVPGPDGTLPAGGADADLPARLRRALEELLVSAQPCANQVLIRTPPGAANYLASSLDQSQLPDVVGTLAGDDTILVVTPSAAAAEAVARRLLDLAGD</sequence>
<evidence type="ECO:0000259" key="10">
    <source>
        <dbReference type="Pfam" id="PF02863"/>
    </source>
</evidence>
<dbReference type="AlphaFoldDB" id="A0A542E6M1"/>
<feature type="domain" description="Arginine repressor DNA-binding" evidence="9">
    <location>
        <begin position="6"/>
        <end position="68"/>
    </location>
</feature>
<organism evidence="11 12">
    <name type="scientific">Lapillicoccus jejuensis</name>
    <dbReference type="NCBI Taxonomy" id="402171"/>
    <lineage>
        <taxon>Bacteria</taxon>
        <taxon>Bacillati</taxon>
        <taxon>Actinomycetota</taxon>
        <taxon>Actinomycetes</taxon>
        <taxon>Micrococcales</taxon>
        <taxon>Intrasporangiaceae</taxon>
        <taxon>Lapillicoccus</taxon>
    </lineage>
</organism>
<feature type="domain" description="Arginine repressor C-terminal" evidence="10">
    <location>
        <begin position="90"/>
        <end position="155"/>
    </location>
</feature>
<evidence type="ECO:0000313" key="11">
    <source>
        <dbReference type="EMBL" id="TQJ10983.1"/>
    </source>
</evidence>
<dbReference type="PRINTS" id="PR01467">
    <property type="entry name" value="ARGREPRESSOR"/>
</dbReference>
<dbReference type="GO" id="GO:1900079">
    <property type="term" value="P:regulation of arginine biosynthetic process"/>
    <property type="evidence" value="ECO:0007669"/>
    <property type="project" value="UniProtKB-UniRule"/>
</dbReference>
<dbReference type="UniPathway" id="UPA00068"/>
<keyword evidence="12" id="KW-1185">Reference proteome</keyword>
<evidence type="ECO:0000313" key="12">
    <source>
        <dbReference type="Proteomes" id="UP000317893"/>
    </source>
</evidence>
<dbReference type="SUPFAM" id="SSF46785">
    <property type="entry name" value="Winged helix' DNA-binding domain"/>
    <property type="match status" value="1"/>
</dbReference>
<dbReference type="Gene3D" id="1.10.10.10">
    <property type="entry name" value="Winged helix-like DNA-binding domain superfamily/Winged helix DNA-binding domain"/>
    <property type="match status" value="1"/>
</dbReference>
<dbReference type="InterPro" id="IPR020900">
    <property type="entry name" value="Arg_repress_DNA-bd"/>
</dbReference>
<evidence type="ECO:0000256" key="2">
    <source>
        <dbReference type="ARBA" id="ARBA00008316"/>
    </source>
</evidence>
<evidence type="ECO:0000256" key="7">
    <source>
        <dbReference type="ARBA" id="ARBA00023163"/>
    </source>
</evidence>
<evidence type="ECO:0000256" key="1">
    <source>
        <dbReference type="ARBA" id="ARBA00004496"/>
    </source>
</evidence>
<dbReference type="PANTHER" id="PTHR34471:SF1">
    <property type="entry name" value="ARGININE REPRESSOR"/>
    <property type="match status" value="1"/>
</dbReference>
<keyword evidence="3 8" id="KW-0963">Cytoplasm</keyword>
<gene>
    <name evidence="8" type="primary">argR</name>
    <name evidence="11" type="ORF">FB458_4130</name>
</gene>